<dbReference type="Pfam" id="PF01476">
    <property type="entry name" value="LysM"/>
    <property type="match status" value="1"/>
</dbReference>
<feature type="transmembrane region" description="Helical" evidence="2">
    <location>
        <begin position="47"/>
        <end position="69"/>
    </location>
</feature>
<dbReference type="InterPro" id="IPR018392">
    <property type="entry name" value="LysM"/>
</dbReference>
<dbReference type="Proteomes" id="UP000831537">
    <property type="component" value="Chromosome"/>
</dbReference>
<evidence type="ECO:0000256" key="2">
    <source>
        <dbReference type="SAM" id="Phobius"/>
    </source>
</evidence>
<feature type="domain" description="LysM" evidence="3">
    <location>
        <begin position="112"/>
        <end position="158"/>
    </location>
</feature>
<keyword evidence="5" id="KW-1185">Reference proteome</keyword>
<dbReference type="SMART" id="SM00257">
    <property type="entry name" value="LysM"/>
    <property type="match status" value="1"/>
</dbReference>
<sequence>MHDEHVTEDQAASLRDRVERQQEHENDRLPPRSEVHKNKKQTSKWKISFPLIRFMVILFIAIIVLLWTMRYWGEEYLSKAVQEEVDHGVEEVTVKSRSSSGNEQLYQEADIVTHVVRKMDSLFSISEQYYGTSEYVDLIIEANEIEKRTLIVGQEITIPDIERIRQ</sequence>
<dbReference type="CDD" id="cd00118">
    <property type="entry name" value="LysM"/>
    <property type="match status" value="1"/>
</dbReference>
<keyword evidence="2" id="KW-0472">Membrane</keyword>
<evidence type="ECO:0000259" key="3">
    <source>
        <dbReference type="PROSITE" id="PS51782"/>
    </source>
</evidence>
<keyword evidence="2" id="KW-1133">Transmembrane helix</keyword>
<name>A0ABY4GP27_9BACI</name>
<feature type="compositionally biased region" description="Basic and acidic residues" evidence="1">
    <location>
        <begin position="1"/>
        <end position="36"/>
    </location>
</feature>
<proteinExistence type="predicted"/>
<dbReference type="InterPro" id="IPR036779">
    <property type="entry name" value="LysM_dom_sf"/>
</dbReference>
<dbReference type="Gene3D" id="3.10.350.10">
    <property type="entry name" value="LysM domain"/>
    <property type="match status" value="1"/>
</dbReference>
<reference evidence="4 5" key="1">
    <citation type="submission" date="2022-04" db="EMBL/GenBank/DDBJ databases">
        <title>Gracilibacillus sp. isolated from saltern.</title>
        <authorList>
            <person name="Won M."/>
            <person name="Lee C.-M."/>
            <person name="Woen H.-Y."/>
            <person name="Kwon S.-W."/>
        </authorList>
    </citation>
    <scope>NUCLEOTIDE SEQUENCE [LARGE SCALE GENOMIC DNA]</scope>
    <source>
        <strain evidence="4 5">SSPM10-3</strain>
    </source>
</reference>
<keyword evidence="2" id="KW-0812">Transmembrane</keyword>
<organism evidence="4 5">
    <name type="scientific">Gracilibacillus salinarum</name>
    <dbReference type="NCBI Taxonomy" id="2932255"/>
    <lineage>
        <taxon>Bacteria</taxon>
        <taxon>Bacillati</taxon>
        <taxon>Bacillota</taxon>
        <taxon>Bacilli</taxon>
        <taxon>Bacillales</taxon>
        <taxon>Bacillaceae</taxon>
        <taxon>Gracilibacillus</taxon>
    </lineage>
</organism>
<dbReference type="SUPFAM" id="SSF54106">
    <property type="entry name" value="LysM domain"/>
    <property type="match status" value="1"/>
</dbReference>
<feature type="region of interest" description="Disordered" evidence="1">
    <location>
        <begin position="1"/>
        <end position="37"/>
    </location>
</feature>
<dbReference type="PROSITE" id="PS51782">
    <property type="entry name" value="LYSM"/>
    <property type="match status" value="1"/>
</dbReference>
<protein>
    <submittedName>
        <fullName evidence="4">LysM peptidoglycan-binding domain-containing protein</fullName>
    </submittedName>
</protein>
<gene>
    <name evidence="4" type="ORF">MUN87_03070</name>
</gene>
<dbReference type="EMBL" id="CP095071">
    <property type="protein sequence ID" value="UOQ85905.1"/>
    <property type="molecule type" value="Genomic_DNA"/>
</dbReference>
<accession>A0ABY4GP27</accession>
<evidence type="ECO:0000256" key="1">
    <source>
        <dbReference type="SAM" id="MobiDB-lite"/>
    </source>
</evidence>
<evidence type="ECO:0000313" key="4">
    <source>
        <dbReference type="EMBL" id="UOQ85905.1"/>
    </source>
</evidence>
<dbReference type="RefSeq" id="WP_244746194.1">
    <property type="nucleotide sequence ID" value="NZ_CP095071.1"/>
</dbReference>
<evidence type="ECO:0000313" key="5">
    <source>
        <dbReference type="Proteomes" id="UP000831537"/>
    </source>
</evidence>